<comment type="caution">
    <text evidence="1">The sequence shown here is derived from an EMBL/GenBank/DDBJ whole genome shotgun (WGS) entry which is preliminary data.</text>
</comment>
<proteinExistence type="predicted"/>
<sequence>MKTNYRIAWVHLTSRFRQLAVATLSVTFGISMFIFMNSFISGVNEAQTVITFTSLAHIRIYNDLSAREPAKLIPDTVAGNALSVVNNARNIRYTEGIKDAGPILKALKKQKAITGISPQINTNVFIQNGVTQISAALSGVDVQKENKVFHTADYVVEGDFFDLQKHPNGIILGKGLAQILGVKVGDNISLTSASGGSKNFTIIGLLETGATGVDRSKAIVSLLAARQLNSKNKSYVTDIQIAVSDYNKAQKVAASMAGITSYKIEPWQLGNSQLDSANKLRYIMSFVISVTILIVAGFGIYNIMNMTVNEKIKEIAILKAMGYSGRDIVIIFLTQSIVIGLVGGILGLVLGYIISVCTGYIPFRIATSTTLPINFNTSDYVLGFVFGIVITFLAGYFPASKASKVDPVTIIRG</sequence>
<evidence type="ECO:0000313" key="1">
    <source>
        <dbReference type="EMBL" id="VVV00968.1"/>
    </source>
</evidence>
<keyword evidence="1" id="KW-0449">Lipoprotein</keyword>
<reference evidence="1" key="1">
    <citation type="submission" date="2019-09" db="EMBL/GenBank/DDBJ databases">
        <authorList>
            <person name="Rodrigo-Torres L."/>
            <person name="Arahal R. D."/>
            <person name="Lucena T."/>
        </authorList>
    </citation>
    <scope>NUCLEOTIDE SEQUENCE</scope>
    <source>
        <strain evidence="1">ISS653</strain>
    </source>
</reference>
<organism evidence="1 2">
    <name type="scientific">Mesonia oceanica</name>
    <dbReference type="NCBI Taxonomy" id="2687242"/>
    <lineage>
        <taxon>Bacteria</taxon>
        <taxon>Pseudomonadati</taxon>
        <taxon>Bacteroidota</taxon>
        <taxon>Flavobacteriia</taxon>
        <taxon>Flavobacteriales</taxon>
        <taxon>Flavobacteriaceae</taxon>
        <taxon>Mesonia</taxon>
    </lineage>
</organism>
<keyword evidence="1" id="KW-0472">Membrane</keyword>
<name>A0AC61YAQ2_9FLAO</name>
<dbReference type="EMBL" id="CABVMM010000008">
    <property type="protein sequence ID" value="VVV00968.1"/>
    <property type="molecule type" value="Genomic_DNA"/>
</dbReference>
<keyword evidence="2" id="KW-1185">Reference proteome</keyword>
<evidence type="ECO:0000313" key="2">
    <source>
        <dbReference type="Proteomes" id="UP000356253"/>
    </source>
</evidence>
<protein>
    <submittedName>
        <fullName evidence="1">Lipoprotein-releasing system transmembrane protein LolE</fullName>
    </submittedName>
</protein>
<keyword evidence="1" id="KW-0812">Transmembrane</keyword>
<dbReference type="Proteomes" id="UP000356253">
    <property type="component" value="Unassembled WGS sequence"/>
</dbReference>
<gene>
    <name evidence="1" type="primary">lolE_2</name>
    <name evidence="1" type="ORF">FVB9532_02244</name>
</gene>
<accession>A0AC61YAQ2</accession>